<protein>
    <recommendedName>
        <fullName evidence="4">HTH gntR-type domain-containing protein</fullName>
    </recommendedName>
</protein>
<dbReference type="SUPFAM" id="SSF46785">
    <property type="entry name" value="Winged helix' DNA-binding domain"/>
    <property type="match status" value="1"/>
</dbReference>
<organism evidence="5 6">
    <name type="scientific">Vibrio harveyi</name>
    <name type="common">Beneckea harveyi</name>
    <dbReference type="NCBI Taxonomy" id="669"/>
    <lineage>
        <taxon>Bacteria</taxon>
        <taxon>Pseudomonadati</taxon>
        <taxon>Pseudomonadota</taxon>
        <taxon>Gammaproteobacteria</taxon>
        <taxon>Vibrionales</taxon>
        <taxon>Vibrionaceae</taxon>
        <taxon>Vibrio</taxon>
    </lineage>
</organism>
<dbReference type="PROSITE" id="PS50949">
    <property type="entry name" value="HTH_GNTR"/>
    <property type="match status" value="1"/>
</dbReference>
<dbReference type="InterPro" id="IPR011663">
    <property type="entry name" value="UTRA"/>
</dbReference>
<name>A0ABM5XT20_VIBHA</name>
<dbReference type="InterPro" id="IPR028978">
    <property type="entry name" value="Chorismate_lyase_/UTRA_dom_sf"/>
</dbReference>
<dbReference type="EMBL" id="CP014038">
    <property type="protein sequence ID" value="AMF96261.1"/>
    <property type="molecule type" value="Genomic_DNA"/>
</dbReference>
<dbReference type="CDD" id="cd07377">
    <property type="entry name" value="WHTH_GntR"/>
    <property type="match status" value="1"/>
</dbReference>
<dbReference type="SMART" id="SM00345">
    <property type="entry name" value="HTH_GNTR"/>
    <property type="match status" value="1"/>
</dbReference>
<dbReference type="PRINTS" id="PR00035">
    <property type="entry name" value="HTHGNTR"/>
</dbReference>
<evidence type="ECO:0000313" key="5">
    <source>
        <dbReference type="EMBL" id="AMF96261.1"/>
    </source>
</evidence>
<dbReference type="InterPro" id="IPR050679">
    <property type="entry name" value="Bact_HTH_transcr_reg"/>
</dbReference>
<dbReference type="Proteomes" id="UP000067422">
    <property type="component" value="Chromosome 1"/>
</dbReference>
<dbReference type="Gene3D" id="3.40.1410.10">
    <property type="entry name" value="Chorismate lyase-like"/>
    <property type="match status" value="1"/>
</dbReference>
<keyword evidence="3" id="KW-0804">Transcription</keyword>
<dbReference type="SUPFAM" id="SSF64288">
    <property type="entry name" value="Chorismate lyase-like"/>
    <property type="match status" value="1"/>
</dbReference>
<evidence type="ECO:0000256" key="3">
    <source>
        <dbReference type="ARBA" id="ARBA00023163"/>
    </source>
</evidence>
<evidence type="ECO:0000313" key="6">
    <source>
        <dbReference type="Proteomes" id="UP000067422"/>
    </source>
</evidence>
<dbReference type="SMART" id="SM00866">
    <property type="entry name" value="UTRA"/>
    <property type="match status" value="1"/>
</dbReference>
<dbReference type="InterPro" id="IPR000524">
    <property type="entry name" value="Tscrpt_reg_HTH_GntR"/>
</dbReference>
<dbReference type="Pfam" id="PF00392">
    <property type="entry name" value="GntR"/>
    <property type="match status" value="1"/>
</dbReference>
<keyword evidence="1" id="KW-0805">Transcription regulation</keyword>
<reference evidence="5" key="1">
    <citation type="submission" date="2018-01" db="EMBL/GenBank/DDBJ databases">
        <title>FDA dAtabase for Regulatory Grade micrObial Sequences (FDA-ARGOS): Supporting development and validation of Infectious Disease Dx tests.</title>
        <authorList>
            <person name="Hoffmann M."/>
            <person name="Allard M."/>
            <person name="Evans P."/>
            <person name="Brown E."/>
            <person name="Tallon L."/>
            <person name="Sadzewicz L."/>
            <person name="Sengamalay N."/>
            <person name="Ott S."/>
            <person name="Godinez A."/>
            <person name="Nagaraj S."/>
            <person name="Vyas G."/>
            <person name="Aluvathingal J."/>
            <person name="Nadendla S."/>
            <person name="Geyer C."/>
            <person name="Sichtig H."/>
        </authorList>
    </citation>
    <scope>NUCLEOTIDE SEQUENCE</scope>
    <source>
        <strain evidence="5">FDAARGOS_107</strain>
    </source>
</reference>
<evidence type="ECO:0000259" key="4">
    <source>
        <dbReference type="PROSITE" id="PS50949"/>
    </source>
</evidence>
<feature type="domain" description="HTH gntR-type" evidence="4">
    <location>
        <begin position="1"/>
        <end position="72"/>
    </location>
</feature>
<dbReference type="InterPro" id="IPR036390">
    <property type="entry name" value="WH_DNA-bd_sf"/>
</dbReference>
<dbReference type="PANTHER" id="PTHR44846">
    <property type="entry name" value="MANNOSYL-D-GLYCERATE TRANSPORT/METABOLISM SYSTEM REPRESSOR MNGR-RELATED"/>
    <property type="match status" value="1"/>
</dbReference>
<keyword evidence="2" id="KW-0238">DNA-binding</keyword>
<evidence type="ECO:0000256" key="1">
    <source>
        <dbReference type="ARBA" id="ARBA00023015"/>
    </source>
</evidence>
<keyword evidence="6" id="KW-1185">Reference proteome</keyword>
<evidence type="ECO:0000256" key="2">
    <source>
        <dbReference type="ARBA" id="ARBA00023125"/>
    </source>
</evidence>
<dbReference type="InterPro" id="IPR036388">
    <property type="entry name" value="WH-like_DNA-bd_sf"/>
</dbReference>
<sequence length="237" mass="27296">MKKNELKNKIRTEILNGDYDDEGSSSTQLPSENKLAERFNVSRSTIREVLALLTQEGLVYKINGKGSFIRKNISTLNFNINNLYSINAAIRKIGAEPTSELLSINNIIANDIILDKLHLEDKSHCLEIKRIRYADESVAVYSEHYFRMDLGIDIEEIKNCDSIFDYFEGKGVYVSYSKAKIQSAILTRYQVHQLKSEVKSFLLLDEIFYTEKGEIIGCTKDYYCDDVFSFDVIRKRV</sequence>
<proteinExistence type="predicted"/>
<gene>
    <name evidence="5" type="ORF">AL538_00235</name>
</gene>
<dbReference type="Gene3D" id="1.10.10.10">
    <property type="entry name" value="Winged helix-like DNA-binding domain superfamily/Winged helix DNA-binding domain"/>
    <property type="match status" value="1"/>
</dbReference>
<dbReference type="RefSeq" id="WP_061064958.1">
    <property type="nucleotide sequence ID" value="NZ_CP014038.2"/>
</dbReference>
<dbReference type="Pfam" id="PF07702">
    <property type="entry name" value="UTRA"/>
    <property type="match status" value="1"/>
</dbReference>
<accession>A0ABM5XT20</accession>
<dbReference type="PANTHER" id="PTHR44846:SF1">
    <property type="entry name" value="MANNOSYL-D-GLYCERATE TRANSPORT_METABOLISM SYSTEM REPRESSOR MNGR-RELATED"/>
    <property type="match status" value="1"/>
</dbReference>